<dbReference type="InterPro" id="IPR036250">
    <property type="entry name" value="AcylCo_DH-like_C"/>
</dbReference>
<dbReference type="GO" id="GO:0050660">
    <property type="term" value="F:flavin adenine dinucleotide binding"/>
    <property type="evidence" value="ECO:0007669"/>
    <property type="project" value="InterPro"/>
</dbReference>
<dbReference type="Pfam" id="PF02771">
    <property type="entry name" value="Acyl-CoA_dh_N"/>
    <property type="match status" value="1"/>
</dbReference>
<sequence>MQPVGGLYAWSRCEQIGLIDRMERLSRVAGHVGSRSETEEETAKSLNSLALDFCGLSHVLTESERELCKAVRSVAESLRMELEEAVETTVMPPSVVREMQKLGSRCGGLQLKGYGCAGLSTTAALLVIFELARVDPSLATLYMVHCGVSMKAIAVGGSEEQKAKWLPRMAALQCIGGFALTEPEAGSDATSLGSTAVAVDGGWLLTGRKRWIGNVVGGGLVVVWARVVEREEERGREGGGGRIGGFVVEHNGKEGEHRGRGGGTWRVKKILAKGALRAVQNAEIEFDRFFVPECNRLALCDSWEEGIRPVLESSRVTAAALATGAAAGALERALGHCLRRRQFRRPLASFQLVQERLVSSAASVQGLFLSLLHAGRLMDRQNTEKKPGELFSAAQGSMLKAHCTKEAREVARKCRECMGGDGVLLSDSGAMRFLADLEAVHTYEGTYDVNMLIAGKALTGCSAFK</sequence>
<dbReference type="PANTHER" id="PTHR43188:SF1">
    <property type="entry name" value="ACYL-COA DEHYDROGENASE"/>
    <property type="match status" value="1"/>
</dbReference>
<evidence type="ECO:0000259" key="7">
    <source>
        <dbReference type="Pfam" id="PF02770"/>
    </source>
</evidence>
<organism evidence="9">
    <name type="scientific">Chromera velia CCMP2878</name>
    <dbReference type="NCBI Taxonomy" id="1169474"/>
    <lineage>
        <taxon>Eukaryota</taxon>
        <taxon>Sar</taxon>
        <taxon>Alveolata</taxon>
        <taxon>Colpodellida</taxon>
        <taxon>Chromeraceae</taxon>
        <taxon>Chromera</taxon>
    </lineage>
</organism>
<evidence type="ECO:0000256" key="4">
    <source>
        <dbReference type="ARBA" id="ARBA00022827"/>
    </source>
</evidence>
<dbReference type="InterPro" id="IPR013786">
    <property type="entry name" value="AcylCoA_DH/ox_N"/>
</dbReference>
<dbReference type="GO" id="GO:0005777">
    <property type="term" value="C:peroxisome"/>
    <property type="evidence" value="ECO:0007669"/>
    <property type="project" value="TreeGrafter"/>
</dbReference>
<keyword evidence="4 5" id="KW-0274">FAD</keyword>
<dbReference type="PhylomeDB" id="A0A0G4G117"/>
<dbReference type="InterPro" id="IPR046373">
    <property type="entry name" value="Acyl-CoA_Oxase/DH_mid-dom_sf"/>
</dbReference>
<proteinExistence type="inferred from homology"/>
<dbReference type="Gene3D" id="1.10.540.10">
    <property type="entry name" value="Acyl-CoA dehydrogenase/oxidase, N-terminal domain"/>
    <property type="match status" value="1"/>
</dbReference>
<dbReference type="InterPro" id="IPR009075">
    <property type="entry name" value="AcylCo_DH/oxidase_C"/>
</dbReference>
<dbReference type="Pfam" id="PF02770">
    <property type="entry name" value="Acyl-CoA_dh_M"/>
    <property type="match status" value="1"/>
</dbReference>
<dbReference type="InterPro" id="IPR006089">
    <property type="entry name" value="Acyl-CoA_DH_CS"/>
</dbReference>
<comment type="similarity">
    <text evidence="2 5">Belongs to the acyl-CoA dehydrogenase family.</text>
</comment>
<evidence type="ECO:0000256" key="1">
    <source>
        <dbReference type="ARBA" id="ARBA00001974"/>
    </source>
</evidence>
<evidence type="ECO:0008006" key="10">
    <source>
        <dbReference type="Google" id="ProtNLM"/>
    </source>
</evidence>
<evidence type="ECO:0000313" key="9">
    <source>
        <dbReference type="EMBL" id="CEM21759.1"/>
    </source>
</evidence>
<reference evidence="9" key="1">
    <citation type="submission" date="2014-11" db="EMBL/GenBank/DDBJ databases">
        <authorList>
            <person name="Otto D Thomas"/>
            <person name="Naeem Raeece"/>
        </authorList>
    </citation>
    <scope>NUCLEOTIDE SEQUENCE</scope>
</reference>
<dbReference type="InterPro" id="IPR006091">
    <property type="entry name" value="Acyl-CoA_Oxase/DH_mid-dom"/>
</dbReference>
<feature type="domain" description="Acyl-CoA oxidase/dehydrogenase middle" evidence="7">
    <location>
        <begin position="177"/>
        <end position="288"/>
    </location>
</feature>
<keyword evidence="5" id="KW-0560">Oxidoreductase</keyword>
<evidence type="ECO:0000259" key="6">
    <source>
        <dbReference type="Pfam" id="PF00441"/>
    </source>
</evidence>
<dbReference type="VEuPathDB" id="CryptoDB:Cvel_19713"/>
<name>A0A0G4G117_9ALVE</name>
<dbReference type="EMBL" id="CDMZ01000797">
    <property type="protein sequence ID" value="CEM21759.1"/>
    <property type="molecule type" value="Genomic_DNA"/>
</dbReference>
<gene>
    <name evidence="9" type="ORF">Cvel_19713</name>
</gene>
<dbReference type="PANTHER" id="PTHR43188">
    <property type="entry name" value="ACYL-COENZYME A OXIDASE"/>
    <property type="match status" value="1"/>
</dbReference>
<dbReference type="GO" id="GO:0006635">
    <property type="term" value="P:fatty acid beta-oxidation"/>
    <property type="evidence" value="ECO:0007669"/>
    <property type="project" value="InterPro"/>
</dbReference>
<dbReference type="PROSITE" id="PS00072">
    <property type="entry name" value="ACYL_COA_DH_1"/>
    <property type="match status" value="1"/>
</dbReference>
<evidence type="ECO:0000256" key="5">
    <source>
        <dbReference type="RuleBase" id="RU362125"/>
    </source>
</evidence>
<dbReference type="SUPFAM" id="SSF47203">
    <property type="entry name" value="Acyl-CoA dehydrogenase C-terminal domain-like"/>
    <property type="match status" value="1"/>
</dbReference>
<accession>A0A0G4G117</accession>
<dbReference type="InterPro" id="IPR009100">
    <property type="entry name" value="AcylCoA_DH/oxidase_NM_dom_sf"/>
</dbReference>
<dbReference type="AlphaFoldDB" id="A0A0G4G117"/>
<dbReference type="Pfam" id="PF00441">
    <property type="entry name" value="Acyl-CoA_dh_1"/>
    <property type="match status" value="1"/>
</dbReference>
<dbReference type="InterPro" id="IPR037069">
    <property type="entry name" value="AcylCoA_DH/ox_N_sf"/>
</dbReference>
<evidence type="ECO:0000256" key="3">
    <source>
        <dbReference type="ARBA" id="ARBA00022630"/>
    </source>
</evidence>
<feature type="domain" description="Acyl-CoA dehydrogenase/oxidase C-terminal" evidence="6">
    <location>
        <begin position="311"/>
        <end position="458"/>
    </location>
</feature>
<comment type="cofactor">
    <cofactor evidence="1 5">
        <name>FAD</name>
        <dbReference type="ChEBI" id="CHEBI:57692"/>
    </cofactor>
</comment>
<protein>
    <recommendedName>
        <fullName evidence="10">Acyl-CoA dehydrogenase/oxidase C-terminal domain-containing protein</fullName>
    </recommendedName>
</protein>
<dbReference type="Gene3D" id="2.40.110.10">
    <property type="entry name" value="Butyryl-CoA Dehydrogenase, subunit A, domain 2"/>
    <property type="match status" value="1"/>
</dbReference>
<dbReference type="InterPro" id="IPR045008">
    <property type="entry name" value="ACX4-like"/>
</dbReference>
<dbReference type="SUPFAM" id="SSF56645">
    <property type="entry name" value="Acyl-CoA dehydrogenase NM domain-like"/>
    <property type="match status" value="1"/>
</dbReference>
<keyword evidence="3 5" id="KW-0285">Flavoprotein</keyword>
<dbReference type="GO" id="GO:0003995">
    <property type="term" value="F:acyl-CoA dehydrogenase activity"/>
    <property type="evidence" value="ECO:0007669"/>
    <property type="project" value="InterPro"/>
</dbReference>
<dbReference type="Gene3D" id="1.20.140.10">
    <property type="entry name" value="Butyryl-CoA Dehydrogenase, subunit A, domain 3"/>
    <property type="match status" value="1"/>
</dbReference>
<feature type="domain" description="Acyl-CoA dehydrogenase/oxidase N-terminal" evidence="8">
    <location>
        <begin position="61"/>
        <end position="171"/>
    </location>
</feature>
<evidence type="ECO:0000259" key="8">
    <source>
        <dbReference type="Pfam" id="PF02771"/>
    </source>
</evidence>
<evidence type="ECO:0000256" key="2">
    <source>
        <dbReference type="ARBA" id="ARBA00009347"/>
    </source>
</evidence>